<keyword evidence="4" id="KW-0479">Metal-binding</keyword>
<dbReference type="InParanoid" id="A0A0C3IHQ6"/>
<protein>
    <recommendedName>
        <fullName evidence="8">Cytochrome P450</fullName>
    </recommendedName>
</protein>
<comment type="similarity">
    <text evidence="2">Belongs to the cytochrome P450 family.</text>
</comment>
<dbReference type="OrthoDB" id="3366823at2759"/>
<evidence type="ECO:0000313" key="6">
    <source>
        <dbReference type="EMBL" id="KIN96567.1"/>
    </source>
</evidence>
<evidence type="ECO:0000256" key="1">
    <source>
        <dbReference type="ARBA" id="ARBA00001971"/>
    </source>
</evidence>
<evidence type="ECO:0000256" key="2">
    <source>
        <dbReference type="ARBA" id="ARBA00010617"/>
    </source>
</evidence>
<dbReference type="Proteomes" id="UP000054217">
    <property type="component" value="Unassembled WGS sequence"/>
</dbReference>
<dbReference type="InterPro" id="IPR050529">
    <property type="entry name" value="CYP450_sterol_14alpha_dmase"/>
</dbReference>
<dbReference type="PANTHER" id="PTHR24304">
    <property type="entry name" value="CYTOCHROME P450 FAMILY 7"/>
    <property type="match status" value="1"/>
</dbReference>
<dbReference type="PANTHER" id="PTHR24304:SF2">
    <property type="entry name" value="24-HYDROXYCHOLESTEROL 7-ALPHA-HYDROXYLASE"/>
    <property type="match status" value="1"/>
</dbReference>
<feature type="non-terminal residue" evidence="6">
    <location>
        <position position="370"/>
    </location>
</feature>
<gene>
    <name evidence="6" type="ORF">M404DRAFT_162735</name>
</gene>
<dbReference type="InterPro" id="IPR036396">
    <property type="entry name" value="Cyt_P450_sf"/>
</dbReference>
<reference evidence="7" key="2">
    <citation type="submission" date="2015-01" db="EMBL/GenBank/DDBJ databases">
        <title>Evolutionary Origins and Diversification of the Mycorrhizal Mutualists.</title>
        <authorList>
            <consortium name="DOE Joint Genome Institute"/>
            <consortium name="Mycorrhizal Genomics Consortium"/>
            <person name="Kohler A."/>
            <person name="Kuo A."/>
            <person name="Nagy L.G."/>
            <person name="Floudas D."/>
            <person name="Copeland A."/>
            <person name="Barry K.W."/>
            <person name="Cichocki N."/>
            <person name="Veneault-Fourrey C."/>
            <person name="LaButti K."/>
            <person name="Lindquist E.A."/>
            <person name="Lipzen A."/>
            <person name="Lundell T."/>
            <person name="Morin E."/>
            <person name="Murat C."/>
            <person name="Riley R."/>
            <person name="Ohm R."/>
            <person name="Sun H."/>
            <person name="Tunlid A."/>
            <person name="Henrissat B."/>
            <person name="Grigoriev I.V."/>
            <person name="Hibbett D.S."/>
            <person name="Martin F."/>
        </authorList>
    </citation>
    <scope>NUCLEOTIDE SEQUENCE [LARGE SCALE GENOMIC DNA]</scope>
    <source>
        <strain evidence="7">Marx 270</strain>
    </source>
</reference>
<keyword evidence="7" id="KW-1185">Reference proteome</keyword>
<dbReference type="SUPFAM" id="SSF48264">
    <property type="entry name" value="Cytochrome P450"/>
    <property type="match status" value="1"/>
</dbReference>
<accession>A0A0C3IHQ6</accession>
<dbReference type="STRING" id="870435.A0A0C3IHQ6"/>
<reference evidence="6 7" key="1">
    <citation type="submission" date="2014-04" db="EMBL/GenBank/DDBJ databases">
        <authorList>
            <consortium name="DOE Joint Genome Institute"/>
            <person name="Kuo A."/>
            <person name="Kohler A."/>
            <person name="Costa M.D."/>
            <person name="Nagy L.G."/>
            <person name="Floudas D."/>
            <person name="Copeland A."/>
            <person name="Barry K.W."/>
            <person name="Cichocki N."/>
            <person name="Veneault-Fourrey C."/>
            <person name="LaButti K."/>
            <person name="Lindquist E.A."/>
            <person name="Lipzen A."/>
            <person name="Lundell T."/>
            <person name="Morin E."/>
            <person name="Murat C."/>
            <person name="Sun H."/>
            <person name="Tunlid A."/>
            <person name="Henrissat B."/>
            <person name="Grigoriev I.V."/>
            <person name="Hibbett D.S."/>
            <person name="Martin F."/>
            <person name="Nordberg H.P."/>
            <person name="Cantor M.N."/>
            <person name="Hua S.X."/>
        </authorList>
    </citation>
    <scope>NUCLEOTIDE SEQUENCE [LARGE SCALE GENOMIC DNA]</scope>
    <source>
        <strain evidence="6 7">Marx 270</strain>
    </source>
</reference>
<dbReference type="AlphaFoldDB" id="A0A0C3IHQ6"/>
<dbReference type="EMBL" id="KN832044">
    <property type="protein sequence ID" value="KIN96567.1"/>
    <property type="molecule type" value="Genomic_DNA"/>
</dbReference>
<dbReference type="Gene3D" id="1.10.630.10">
    <property type="entry name" value="Cytochrome P450"/>
    <property type="match status" value="1"/>
</dbReference>
<dbReference type="GO" id="GO:0020037">
    <property type="term" value="F:heme binding"/>
    <property type="evidence" value="ECO:0007669"/>
    <property type="project" value="InterPro"/>
</dbReference>
<dbReference type="InterPro" id="IPR001128">
    <property type="entry name" value="Cyt_P450"/>
</dbReference>
<dbReference type="GO" id="GO:0008395">
    <property type="term" value="F:steroid hydroxylase activity"/>
    <property type="evidence" value="ECO:0007669"/>
    <property type="project" value="TreeGrafter"/>
</dbReference>
<keyword evidence="5" id="KW-0408">Iron</keyword>
<comment type="cofactor">
    <cofactor evidence="1">
        <name>heme</name>
        <dbReference type="ChEBI" id="CHEBI:30413"/>
    </cofactor>
</comment>
<evidence type="ECO:0000256" key="3">
    <source>
        <dbReference type="ARBA" id="ARBA00022617"/>
    </source>
</evidence>
<evidence type="ECO:0008006" key="8">
    <source>
        <dbReference type="Google" id="ProtNLM"/>
    </source>
</evidence>
<dbReference type="Pfam" id="PF00067">
    <property type="entry name" value="p450"/>
    <property type="match status" value="1"/>
</dbReference>
<evidence type="ECO:0000256" key="4">
    <source>
        <dbReference type="ARBA" id="ARBA00022723"/>
    </source>
</evidence>
<dbReference type="GO" id="GO:0005506">
    <property type="term" value="F:iron ion binding"/>
    <property type="evidence" value="ECO:0007669"/>
    <property type="project" value="InterPro"/>
</dbReference>
<name>A0A0C3IHQ6_PISTI</name>
<sequence length="370" mass="41450">MITSRIRSTRAPTYPPKVRSLLPWVGSALSFVFGQSNFLALCQVQYGPVFQLLAGGRNIIVVTSLDSLTSVTFADHRALSSRAQHHSHVSALCSDSSLHPQIYDTIAHKIFPVLDRRLSKRGLEDITPPFARLVFDKLKLFPGRSHVSLRRSLIEPLFAGANGVLFGSRFPQDTYEDFFTLLDSLPKRLCKRPFWSLPSSRARDRLLRRISDYLEGANPAVDDNVAASFTALFREHNIPIKVAARSVLMIMSSLHQNTVNIVFWLFAWLLADSSAFSAVRDEIDKAVREEFGSFQTFIAEASLEKLDSPAFALLNSAILETMRLATVQSGMREATCDLVIKDGERTIPIRKGDYVLLDPRGTHLDKNLYP</sequence>
<keyword evidence="3" id="KW-0349">Heme</keyword>
<proteinExistence type="inferred from homology"/>
<organism evidence="6 7">
    <name type="scientific">Pisolithus tinctorius Marx 270</name>
    <dbReference type="NCBI Taxonomy" id="870435"/>
    <lineage>
        <taxon>Eukaryota</taxon>
        <taxon>Fungi</taxon>
        <taxon>Dikarya</taxon>
        <taxon>Basidiomycota</taxon>
        <taxon>Agaricomycotina</taxon>
        <taxon>Agaricomycetes</taxon>
        <taxon>Agaricomycetidae</taxon>
        <taxon>Boletales</taxon>
        <taxon>Sclerodermatineae</taxon>
        <taxon>Pisolithaceae</taxon>
        <taxon>Pisolithus</taxon>
    </lineage>
</organism>
<dbReference type="PRINTS" id="PR00465">
    <property type="entry name" value="EP450IV"/>
</dbReference>
<dbReference type="GO" id="GO:0016705">
    <property type="term" value="F:oxidoreductase activity, acting on paired donors, with incorporation or reduction of molecular oxygen"/>
    <property type="evidence" value="ECO:0007669"/>
    <property type="project" value="InterPro"/>
</dbReference>
<dbReference type="InterPro" id="IPR002403">
    <property type="entry name" value="Cyt_P450_E_grp-IV"/>
</dbReference>
<dbReference type="HOGENOM" id="CLU_018012_5_2_1"/>
<evidence type="ECO:0000256" key="5">
    <source>
        <dbReference type="ARBA" id="ARBA00023004"/>
    </source>
</evidence>
<evidence type="ECO:0000313" key="7">
    <source>
        <dbReference type="Proteomes" id="UP000054217"/>
    </source>
</evidence>